<sequence length="292" mass="34086">MQKMNEIKLEYDTHVSVVHYESLDSRSFKSFSKPKWSKLVNKLSVPIEANYKYARGVAVYGDIKNGANDHGEIIKKHRNDKNVIYRDVIVLDYDEINDLKQLHEAISSALINVAWFWHTSYSHRTEQARIRLYIPLNERISADDYRKYSKVLANKIGHKVDEGSYQPSRCFALPVIQKGHIFIKRVNDCPIMDVDMLEQWLKEYEQSNVSPSVIGYTRRDSKYWRELCFGTTEGNRNNALASLVGHLLRCHVNDYIVYSFALLWGQFACKPPMKEQEINATFQSILNKHYNN</sequence>
<gene>
    <name evidence="2" type="ORF">HMPREF0769_10103</name>
</gene>
<accession>A0A0E1XJZ4</accession>
<dbReference type="AlphaFoldDB" id="A0A0E1XJZ4"/>
<dbReference type="EMBL" id="ACJA02000001">
    <property type="protein sequence ID" value="EFH96101.1"/>
    <property type="molecule type" value="Genomic_DNA"/>
</dbReference>
<comment type="caution">
    <text evidence="2">The sequence shown here is derived from an EMBL/GenBank/DDBJ whole genome shotgun (WGS) entry which is preliminary data.</text>
</comment>
<dbReference type="Pfam" id="PF08708">
    <property type="entry name" value="PriCT_1"/>
    <property type="match status" value="1"/>
</dbReference>
<dbReference type="InterPro" id="IPR014820">
    <property type="entry name" value="PriCT_1"/>
</dbReference>
<dbReference type="HOGENOM" id="CLU_079353_0_0_9"/>
<dbReference type="Proteomes" id="UP000003455">
    <property type="component" value="Chromosome"/>
</dbReference>
<feature type="domain" description="Primase C-terminal 1" evidence="1">
    <location>
        <begin position="226"/>
        <end position="291"/>
    </location>
</feature>
<proteinExistence type="predicted"/>
<reference evidence="2" key="1">
    <citation type="submission" date="2010-05" db="EMBL/GenBank/DDBJ databases">
        <authorList>
            <person name="Muzny D."/>
            <person name="Qin X."/>
            <person name="Buhay C."/>
            <person name="Dugan-Rocha S."/>
            <person name="Ding Y."/>
            <person name="Chen G."/>
            <person name="Hawes A."/>
            <person name="Holder M."/>
            <person name="Jhangiani S."/>
            <person name="Johnson A."/>
            <person name="Khan Z."/>
            <person name="Li Z."/>
            <person name="Liu W."/>
            <person name="Liu X."/>
            <person name="Perez L."/>
            <person name="Shen H."/>
            <person name="Wang Q."/>
            <person name="Watt J."/>
            <person name="Xi L."/>
            <person name="Xin Y."/>
            <person name="Zhou J."/>
            <person name="Deng J."/>
            <person name="Jiang H."/>
            <person name="Liu Y."/>
            <person name="Qu J."/>
            <person name="Song X.-Z."/>
            <person name="Zhang L."/>
            <person name="Villasana D."/>
            <person name="Johnson A."/>
            <person name="Liu J."/>
            <person name="Liyanage D."/>
            <person name="Lorensuhewa L."/>
            <person name="Robinson T."/>
            <person name="Song A."/>
            <person name="Song B.-B."/>
            <person name="Dinh H."/>
            <person name="Thornton R."/>
            <person name="Coyle M."/>
            <person name="Francisco L."/>
            <person name="Jackson L."/>
            <person name="Javaid M."/>
            <person name="Korchina V."/>
            <person name="Kovar C."/>
            <person name="Mata R."/>
            <person name="Mathew T."/>
            <person name="Ngo R."/>
            <person name="Nguyen L."/>
            <person name="Nguyen N."/>
            <person name="Okwuonu G."/>
            <person name="Ongeri F."/>
            <person name="Pham C."/>
            <person name="Simmons D."/>
            <person name="Wilczek-Boney K."/>
            <person name="Hale W."/>
            <person name="Jakkamsetti A."/>
            <person name="Pham P."/>
            <person name="Ruth R."/>
            <person name="San Lucas F."/>
            <person name="Warren J."/>
            <person name="Zhang J."/>
            <person name="Zhao Z."/>
            <person name="Zhou C."/>
            <person name="Zhu D."/>
            <person name="Lee S."/>
            <person name="Bess C."/>
            <person name="Blankenburg K."/>
            <person name="Forbes L."/>
            <person name="Fu Q."/>
            <person name="Gubbala S."/>
            <person name="Hirani K."/>
            <person name="Jayaseelan J.C."/>
            <person name="Lara F."/>
            <person name="Munidasa M."/>
            <person name="Palculict T."/>
            <person name="Patil S."/>
            <person name="Pu L.-L."/>
            <person name="Saada N."/>
            <person name="Tang L."/>
            <person name="Weissenberger G."/>
            <person name="Zhu Y."/>
            <person name="Hemphill L."/>
            <person name="Shang Y."/>
            <person name="Youmans B."/>
            <person name="Ayvaz T."/>
            <person name="Ross M."/>
            <person name="Santibanez J."/>
            <person name="Aqrawi P."/>
            <person name="Gross S."/>
            <person name="Joshi V."/>
            <person name="Fowler G."/>
            <person name="Nazareth L."/>
            <person name="Reid J."/>
            <person name="Worley K."/>
            <person name="Petrosino J."/>
            <person name="Highlander S."/>
            <person name="Gibbs R."/>
        </authorList>
    </citation>
    <scope>NUCLEOTIDE SEQUENCE [LARGE SCALE GENOMIC DNA]</scope>
    <source>
        <strain evidence="2">MN8</strain>
    </source>
</reference>
<evidence type="ECO:0000313" key="2">
    <source>
        <dbReference type="EMBL" id="EFH96101.1"/>
    </source>
</evidence>
<dbReference type="SMART" id="SM00942">
    <property type="entry name" value="PriCT_1"/>
    <property type="match status" value="1"/>
</dbReference>
<evidence type="ECO:0000259" key="1">
    <source>
        <dbReference type="SMART" id="SM00942"/>
    </source>
</evidence>
<organism evidence="2">
    <name type="scientific">Staphylococcus aureus subsp. aureus MN8</name>
    <dbReference type="NCBI Taxonomy" id="548470"/>
    <lineage>
        <taxon>Bacteria</taxon>
        <taxon>Bacillati</taxon>
        <taxon>Bacillota</taxon>
        <taxon>Bacilli</taxon>
        <taxon>Bacillales</taxon>
        <taxon>Staphylococcaceae</taxon>
        <taxon>Staphylococcus</taxon>
    </lineage>
</organism>
<protein>
    <submittedName>
        <fullName evidence="2">Primase alpha helix C-terminal domain protein</fullName>
    </submittedName>
</protein>
<name>A0A0E1XJZ4_STAAU</name>